<reference evidence="8" key="1">
    <citation type="submission" date="2019-08" db="EMBL/GenBank/DDBJ databases">
        <authorList>
            <person name="Kucharzyk K."/>
            <person name="Murdoch R.W."/>
            <person name="Higgins S."/>
            <person name="Loffler F."/>
        </authorList>
    </citation>
    <scope>NUCLEOTIDE SEQUENCE</scope>
</reference>
<evidence type="ECO:0000256" key="4">
    <source>
        <dbReference type="ARBA" id="ARBA00022692"/>
    </source>
</evidence>
<comment type="similarity">
    <text evidence="2">Belongs to the polysaccharide synthase family.</text>
</comment>
<dbReference type="EMBL" id="VSSQ01000321">
    <property type="protein sequence ID" value="MPL91140.1"/>
    <property type="molecule type" value="Genomic_DNA"/>
</dbReference>
<name>A0A644VIP0_9ZZZZ</name>
<comment type="subcellular location">
    <subcellularLocation>
        <location evidence="1">Cell membrane</location>
        <topology evidence="1">Multi-pass membrane protein</topology>
    </subcellularLocation>
</comment>
<dbReference type="CDD" id="cd13127">
    <property type="entry name" value="MATE_tuaB_like"/>
    <property type="match status" value="1"/>
</dbReference>
<dbReference type="Pfam" id="PF13440">
    <property type="entry name" value="Polysacc_synt_3"/>
    <property type="match status" value="1"/>
</dbReference>
<dbReference type="GO" id="GO:0005886">
    <property type="term" value="C:plasma membrane"/>
    <property type="evidence" value="ECO:0007669"/>
    <property type="project" value="UniProtKB-SubCell"/>
</dbReference>
<feature type="transmembrane region" description="Helical" evidence="7">
    <location>
        <begin position="366"/>
        <end position="396"/>
    </location>
</feature>
<feature type="transmembrane region" description="Helical" evidence="7">
    <location>
        <begin position="45"/>
        <end position="69"/>
    </location>
</feature>
<keyword evidence="3" id="KW-1003">Cell membrane</keyword>
<feature type="transmembrane region" description="Helical" evidence="7">
    <location>
        <begin position="145"/>
        <end position="169"/>
    </location>
</feature>
<evidence type="ECO:0008006" key="9">
    <source>
        <dbReference type="Google" id="ProtNLM"/>
    </source>
</evidence>
<dbReference type="PANTHER" id="PTHR30250">
    <property type="entry name" value="PST FAMILY PREDICTED COLANIC ACID TRANSPORTER"/>
    <property type="match status" value="1"/>
</dbReference>
<keyword evidence="6 7" id="KW-0472">Membrane</keyword>
<feature type="transmembrane region" description="Helical" evidence="7">
    <location>
        <begin position="324"/>
        <end position="346"/>
    </location>
</feature>
<gene>
    <name evidence="8" type="ORF">SDC9_37203</name>
</gene>
<feature type="transmembrane region" description="Helical" evidence="7">
    <location>
        <begin position="12"/>
        <end position="39"/>
    </location>
</feature>
<dbReference type="PANTHER" id="PTHR30250:SF10">
    <property type="entry name" value="LIPOPOLYSACCHARIDE BIOSYNTHESIS PROTEIN WZXC"/>
    <property type="match status" value="1"/>
</dbReference>
<keyword evidence="5 7" id="KW-1133">Transmembrane helix</keyword>
<organism evidence="8">
    <name type="scientific">bioreactor metagenome</name>
    <dbReference type="NCBI Taxonomy" id="1076179"/>
    <lineage>
        <taxon>unclassified sequences</taxon>
        <taxon>metagenomes</taxon>
        <taxon>ecological metagenomes</taxon>
    </lineage>
</organism>
<feature type="transmembrane region" description="Helical" evidence="7">
    <location>
        <begin position="416"/>
        <end position="437"/>
    </location>
</feature>
<proteinExistence type="inferred from homology"/>
<dbReference type="AlphaFoldDB" id="A0A644VIP0"/>
<evidence type="ECO:0000256" key="6">
    <source>
        <dbReference type="ARBA" id="ARBA00023136"/>
    </source>
</evidence>
<protein>
    <recommendedName>
        <fullName evidence="9">Teichuronic acid biosynthesis protein TuaB</fullName>
    </recommendedName>
</protein>
<evidence type="ECO:0000256" key="2">
    <source>
        <dbReference type="ARBA" id="ARBA00007430"/>
    </source>
</evidence>
<evidence type="ECO:0000256" key="7">
    <source>
        <dbReference type="SAM" id="Phobius"/>
    </source>
</evidence>
<feature type="transmembrane region" description="Helical" evidence="7">
    <location>
        <begin position="444"/>
        <end position="463"/>
    </location>
</feature>
<sequence length="480" mass="54040">MGDNLKKNMIGALAWSSVNIFGIQFIQLIIGIILARILMPADYGMIGVLFIFIGVSTVLIDGGFAQGLIRKKDTTEKDLNTIFFLNLLTSAVLYLILYFSAPLISRFFSQPALIEYSRVLFIAVLIFPLYLIQQTQLLKRLDYKSIAIVNIVSVAISGILAVILAIRGFGVWTLVYQQLAFHGLKAIAFPFFLHWKPQFSFTISTIQNLWKFSIPLLGQTSLNAIFNQLYFVIIGRFYPIQQVGYFTQANKYSETVNAATQSILSSGIFPVLSKIHDDKPRLLRIYRKLITSVSTITFPFVIFLMVAAQPIVVTLITEKWLPSVILLQLLLLANLFTPMFTININVLNAQGQSATSLKLEIIKKTLIVISIISCFSFGIEVMLAGFVAANFLAYLISMASIKKSLRHFYRHQVRDLIITLMISSITGIITWIIPYPANTAAIKLLYMGVTFLVLYLLAVMIFLPEKWSEIKEVLKKITTK</sequence>
<accession>A0A644VIP0</accession>
<comment type="caution">
    <text evidence="8">The sequence shown here is derived from an EMBL/GenBank/DDBJ whole genome shotgun (WGS) entry which is preliminary data.</text>
</comment>
<evidence type="ECO:0000256" key="5">
    <source>
        <dbReference type="ARBA" id="ARBA00022989"/>
    </source>
</evidence>
<feature type="transmembrane region" description="Helical" evidence="7">
    <location>
        <begin position="81"/>
        <end position="101"/>
    </location>
</feature>
<evidence type="ECO:0000256" key="1">
    <source>
        <dbReference type="ARBA" id="ARBA00004651"/>
    </source>
</evidence>
<feature type="transmembrane region" description="Helical" evidence="7">
    <location>
        <begin position="175"/>
        <end position="193"/>
    </location>
</feature>
<dbReference type="InterPro" id="IPR050833">
    <property type="entry name" value="Poly_Biosynth_Transport"/>
</dbReference>
<feature type="transmembrane region" description="Helical" evidence="7">
    <location>
        <begin position="289"/>
        <end position="312"/>
    </location>
</feature>
<evidence type="ECO:0000256" key="3">
    <source>
        <dbReference type="ARBA" id="ARBA00022475"/>
    </source>
</evidence>
<keyword evidence="4 7" id="KW-0812">Transmembrane</keyword>
<feature type="transmembrane region" description="Helical" evidence="7">
    <location>
        <begin position="113"/>
        <end position="133"/>
    </location>
</feature>
<evidence type="ECO:0000313" key="8">
    <source>
        <dbReference type="EMBL" id="MPL91140.1"/>
    </source>
</evidence>